<dbReference type="OrthoDB" id="1046782at2759"/>
<dbReference type="InterPro" id="IPR011050">
    <property type="entry name" value="Pectin_lyase_fold/virulence"/>
</dbReference>
<dbReference type="EMBL" id="JAPEVA010000153">
    <property type="protein sequence ID" value="KAJ4395562.1"/>
    <property type="molecule type" value="Genomic_DNA"/>
</dbReference>
<sequence>MLKAVILGLSTCASALNARSYSANLPQNDDTSTKTATSTLSYSSPPNSKPSSLAPQYSSVIVSTFQTTYTPQPISKNPAVAPYPIAANGTATSSAPLTTGTSGSCGPYWLENIKHQGTASFNPNPSNYTIFRNVKDFGARGDGVTDDTVAIQRAVTQGNRCGPSACESSTNTPAIVYFPEGTYLISSSIIDYYYTQIIGNPNCLPTLLATSNFTGLGLIDGSPYLGTGTRPGRTGFGPTNTFFRQIRNLVLDMTNIPANVSATGVHWPTAQTTSLQNIIFKMNAGNGTQHQGLFVEEGSGGFMTDLVFEGGNYGFNVGNQQFTTRNLTFTNVVTAINQLWDWGWTYSGVKIDNCKVGFNISAGGPSAVNVGSITLFDSEISNTPIGIVTARTDNSEPAAAGSLYLENVKLNNVGVAIAGPNSTYLQGSTGSTTIAAWADGHRYLPEGPIEARGPIEPSKRPAELVDAAGNYYTRSKPQYGAAPLSSFLSARDLGATGDGVTDDTAALNAALLQAKAEGKILFVDAGFYKVTGTVYVPPGSKIVGEALASVILSSGEYFNDINNPKPVVQVAKPGEQGSIEWSDFFISTQGQQKGAILVEYNLGTYDATPAGLWDVHTRIGGFAGSDLQTAQCEKTPDIRITTANLDQHCIAAYMSIHITKFAAGVYMENNWLWVADHDLDDARNNNTQITIYAGRGLFIESQRGTVWLWGTAVEHHVLYEYQFVDTRNVFMGQIQTETAYYQPNPDATIPFTPNPALNDPVFAPFVNGTGNSSASTASGWGLRIVRSNNILAYGAGLYSFFDNYSTACSAVGAGAVCQTRILSIEGDRLSYDIDIYNLNTVGATNMITRDGVDLASNVDNNSTFVDTINLFRIDGYGSPSGSDGK</sequence>
<dbReference type="Proteomes" id="UP001140510">
    <property type="component" value="Unassembled WGS sequence"/>
</dbReference>
<keyword evidence="2" id="KW-0732">Signal</keyword>
<feature type="compositionally biased region" description="Polar residues" evidence="1">
    <location>
        <begin position="23"/>
        <end position="40"/>
    </location>
</feature>
<dbReference type="PANTHER" id="PTHR33928:SF2">
    <property type="entry name" value="PECTATE LYASE SUPERFAMILY PROTEIN DOMAIN-CONTAINING PROTEIN-RELATED"/>
    <property type="match status" value="1"/>
</dbReference>
<dbReference type="InterPro" id="IPR039279">
    <property type="entry name" value="QRT3-like"/>
</dbReference>
<dbReference type="InterPro" id="IPR024535">
    <property type="entry name" value="RHGA/B-epi-like_pectate_lyase"/>
</dbReference>
<feature type="chain" id="PRO_5040934320" description="Rhamnogalacturonase A/B/Epimerase-like pectate lyase domain-containing protein" evidence="2">
    <location>
        <begin position="19"/>
        <end position="885"/>
    </location>
</feature>
<dbReference type="InterPro" id="IPR012334">
    <property type="entry name" value="Pectin_lyas_fold"/>
</dbReference>
<evidence type="ECO:0000256" key="1">
    <source>
        <dbReference type="SAM" id="MobiDB-lite"/>
    </source>
</evidence>
<keyword evidence="5" id="KW-1185">Reference proteome</keyword>
<evidence type="ECO:0000313" key="5">
    <source>
        <dbReference type="Proteomes" id="UP001140510"/>
    </source>
</evidence>
<organism evidence="4 5">
    <name type="scientific">Didymella pomorum</name>
    <dbReference type="NCBI Taxonomy" id="749634"/>
    <lineage>
        <taxon>Eukaryota</taxon>
        <taxon>Fungi</taxon>
        <taxon>Dikarya</taxon>
        <taxon>Ascomycota</taxon>
        <taxon>Pezizomycotina</taxon>
        <taxon>Dothideomycetes</taxon>
        <taxon>Pleosporomycetidae</taxon>
        <taxon>Pleosporales</taxon>
        <taxon>Pleosporineae</taxon>
        <taxon>Didymellaceae</taxon>
        <taxon>Didymella</taxon>
    </lineage>
</organism>
<gene>
    <name evidence="4" type="ORF">N0V91_010764</name>
</gene>
<feature type="domain" description="Rhamnogalacturonase A/B/Epimerase-like pectate lyase" evidence="3">
    <location>
        <begin position="487"/>
        <end position="552"/>
    </location>
</feature>
<dbReference type="Gene3D" id="2.160.20.10">
    <property type="entry name" value="Single-stranded right-handed beta-helix, Pectin lyase-like"/>
    <property type="match status" value="2"/>
</dbReference>
<dbReference type="GO" id="GO:0004650">
    <property type="term" value="F:polygalacturonase activity"/>
    <property type="evidence" value="ECO:0007669"/>
    <property type="project" value="InterPro"/>
</dbReference>
<dbReference type="AlphaFoldDB" id="A0A9W8Z0S1"/>
<dbReference type="FunFam" id="2.160.20.10:FF:000023">
    <property type="entry name" value="Exo-beta-1,3-glucanase Exg0"/>
    <property type="match status" value="1"/>
</dbReference>
<dbReference type="PANTHER" id="PTHR33928">
    <property type="entry name" value="POLYGALACTURONASE QRT3"/>
    <property type="match status" value="1"/>
</dbReference>
<name>A0A9W8Z0S1_9PLEO</name>
<evidence type="ECO:0000259" key="3">
    <source>
        <dbReference type="Pfam" id="PF12708"/>
    </source>
</evidence>
<comment type="caution">
    <text evidence="4">The sequence shown here is derived from an EMBL/GenBank/DDBJ whole genome shotgun (WGS) entry which is preliminary data.</text>
</comment>
<evidence type="ECO:0000313" key="4">
    <source>
        <dbReference type="EMBL" id="KAJ4395562.1"/>
    </source>
</evidence>
<evidence type="ECO:0000256" key="2">
    <source>
        <dbReference type="SAM" id="SignalP"/>
    </source>
</evidence>
<feature type="domain" description="Rhamnogalacturonase A/B/Epimerase-like pectate lyase" evidence="3">
    <location>
        <begin position="131"/>
        <end position="359"/>
    </location>
</feature>
<dbReference type="CDD" id="cd23668">
    <property type="entry name" value="GH55_beta13glucanase-like"/>
    <property type="match status" value="1"/>
</dbReference>
<feature type="region of interest" description="Disordered" evidence="1">
    <location>
        <begin position="23"/>
        <end position="53"/>
    </location>
</feature>
<protein>
    <recommendedName>
        <fullName evidence="3">Rhamnogalacturonase A/B/Epimerase-like pectate lyase domain-containing protein</fullName>
    </recommendedName>
</protein>
<accession>A0A9W8Z0S1</accession>
<feature type="signal peptide" evidence="2">
    <location>
        <begin position="1"/>
        <end position="18"/>
    </location>
</feature>
<dbReference type="SUPFAM" id="SSF51126">
    <property type="entry name" value="Pectin lyase-like"/>
    <property type="match status" value="2"/>
</dbReference>
<proteinExistence type="predicted"/>
<feature type="compositionally biased region" description="Low complexity" evidence="1">
    <location>
        <begin position="41"/>
        <end position="53"/>
    </location>
</feature>
<dbReference type="Pfam" id="PF12708">
    <property type="entry name" value="Pect-lyase_RHGA_epim"/>
    <property type="match status" value="2"/>
</dbReference>
<reference evidence="4" key="1">
    <citation type="submission" date="2022-10" db="EMBL/GenBank/DDBJ databases">
        <title>Tapping the CABI collections for fungal endophytes: first genome assemblies for Collariella, Neodidymelliopsis, Ascochyta clinopodiicola, Didymella pomorum, Didymosphaeria variabile, Neocosmospora piperis and Neocucurbitaria cava.</title>
        <authorList>
            <person name="Hill R."/>
        </authorList>
    </citation>
    <scope>NUCLEOTIDE SEQUENCE</scope>
    <source>
        <strain evidence="4">IMI 355091</strain>
    </source>
</reference>
<dbReference type="FunFam" id="2.160.20.10:FF:000026">
    <property type="entry name" value="Exo-beta-1,3-glucanase Exg0"/>
    <property type="match status" value="1"/>
</dbReference>